<dbReference type="Proteomes" id="UP000220106">
    <property type="component" value="Unassembled WGS sequence"/>
</dbReference>
<organism evidence="1 2">
    <name type="scientific">Peribacillus butanolivorans</name>
    <dbReference type="NCBI Taxonomy" id="421767"/>
    <lineage>
        <taxon>Bacteria</taxon>
        <taxon>Bacillati</taxon>
        <taxon>Bacillota</taxon>
        <taxon>Bacilli</taxon>
        <taxon>Bacillales</taxon>
        <taxon>Bacillaceae</taxon>
        <taxon>Peribacillus</taxon>
    </lineage>
</organism>
<dbReference type="AlphaFoldDB" id="A0AAX0RSI2"/>
<dbReference type="EMBL" id="NUEQ01000011">
    <property type="protein sequence ID" value="PEJ35918.1"/>
    <property type="molecule type" value="Genomic_DNA"/>
</dbReference>
<evidence type="ECO:0000313" key="1">
    <source>
        <dbReference type="EMBL" id="PEJ35918.1"/>
    </source>
</evidence>
<accession>A0AAX0RSI2</accession>
<comment type="caution">
    <text evidence="1">The sequence shown here is derived from an EMBL/GenBank/DDBJ whole genome shotgun (WGS) entry which is preliminary data.</text>
</comment>
<reference evidence="1 2" key="1">
    <citation type="submission" date="2017-09" db="EMBL/GenBank/DDBJ databases">
        <title>Large-scale bioinformatics analysis of Bacillus genomes uncovers conserved roles of natural products in bacterial physiology.</title>
        <authorList>
            <consortium name="Agbiome Team Llc"/>
            <person name="Bleich R.M."/>
            <person name="Kirk G.J."/>
            <person name="Santa Maria K.C."/>
            <person name="Allen S.E."/>
            <person name="Farag S."/>
            <person name="Shank E.A."/>
            <person name="Bowers A."/>
        </authorList>
    </citation>
    <scope>NUCLEOTIDE SEQUENCE [LARGE SCALE GENOMIC DNA]</scope>
    <source>
        <strain evidence="1 2">AFS003229</strain>
    </source>
</reference>
<name>A0AAX0RSI2_9BACI</name>
<proteinExistence type="predicted"/>
<evidence type="ECO:0008006" key="3">
    <source>
        <dbReference type="Google" id="ProtNLM"/>
    </source>
</evidence>
<protein>
    <recommendedName>
        <fullName evidence="3">CxxH/CxxC protein</fullName>
    </recommendedName>
</protein>
<gene>
    <name evidence="1" type="ORF">CN689_05515</name>
</gene>
<evidence type="ECO:0000313" key="2">
    <source>
        <dbReference type="Proteomes" id="UP000220106"/>
    </source>
</evidence>
<sequence length="62" mass="7333">MMFACSKHVKETLKMMYLPHVLVISNQDKLSESVRCHICGYKAHYKLFNYLSQKKQDLKNVL</sequence>